<reference evidence="2" key="1">
    <citation type="submission" date="2016-10" db="EMBL/GenBank/DDBJ databases">
        <authorList>
            <person name="Varghese N."/>
            <person name="Submissions S."/>
        </authorList>
    </citation>
    <scope>NUCLEOTIDE SEQUENCE [LARGE SCALE GENOMIC DNA]</scope>
    <source>
        <strain evidence="2">Nm44</strain>
    </source>
</reference>
<name>A0A1I4QJ73_9PROT</name>
<dbReference type="AlphaFoldDB" id="A0A1I4QJ73"/>
<protein>
    <submittedName>
        <fullName evidence="1">Uncharacterized protein</fullName>
    </submittedName>
</protein>
<gene>
    <name evidence="1" type="ORF">SAMN05421863_10275</name>
</gene>
<evidence type="ECO:0000313" key="1">
    <source>
        <dbReference type="EMBL" id="SFM40109.1"/>
    </source>
</evidence>
<organism evidence="1 2">
    <name type="scientific">Nitrosomonas communis</name>
    <dbReference type="NCBI Taxonomy" id="44574"/>
    <lineage>
        <taxon>Bacteria</taxon>
        <taxon>Pseudomonadati</taxon>
        <taxon>Pseudomonadota</taxon>
        <taxon>Betaproteobacteria</taxon>
        <taxon>Nitrosomonadales</taxon>
        <taxon>Nitrosomonadaceae</taxon>
        <taxon>Nitrosomonas</taxon>
    </lineage>
</organism>
<dbReference type="Proteomes" id="UP000183287">
    <property type="component" value="Unassembled WGS sequence"/>
</dbReference>
<proteinExistence type="predicted"/>
<accession>A0A1I4QJ73</accession>
<evidence type="ECO:0000313" key="2">
    <source>
        <dbReference type="Proteomes" id="UP000183287"/>
    </source>
</evidence>
<keyword evidence="2" id="KW-1185">Reference proteome</keyword>
<dbReference type="OrthoDB" id="8566515at2"/>
<dbReference type="RefSeq" id="WP_074905608.1">
    <property type="nucleotide sequence ID" value="NZ_FOUB01000027.1"/>
</dbReference>
<dbReference type="EMBL" id="FOUB01000027">
    <property type="protein sequence ID" value="SFM40109.1"/>
    <property type="molecule type" value="Genomic_DNA"/>
</dbReference>
<sequence length="242" mass="28120">MLVHIKSLSLWEIAHYWHDYDPRMSSIHNIPLKVRDTLLVLLKTSVNAKFNVYVEKHRAYLLKLFRYIQQITTECFLQNLQESIDKKVFDKRLFNSIIVTRNALALWCIENNEPLPKFWFPDNDKYPYDLNDENLIEDAYRYEFLLLHDGPEKTDPGSEVKQVVSPSVSSNAAKAANAKHAGTNAIKDRFISFYLSDGGKHPDKTAAAKHFFDSLDKREQLLFSTSKTATRAFLEALRKHEK</sequence>